<evidence type="ECO:0000313" key="3">
    <source>
        <dbReference type="Proteomes" id="UP000188184"/>
    </source>
</evidence>
<dbReference type="RefSeq" id="WP_077588470.1">
    <property type="nucleotide sequence ID" value="NZ_CP019640.1"/>
</dbReference>
<keyword evidence="1" id="KW-1133">Transmembrane helix</keyword>
<feature type="transmembrane region" description="Helical" evidence="1">
    <location>
        <begin position="45"/>
        <end position="63"/>
    </location>
</feature>
<keyword evidence="1" id="KW-0812">Transmembrane</keyword>
<keyword evidence="3" id="KW-1185">Reference proteome</keyword>
<dbReference type="EMBL" id="CP019640">
    <property type="protein sequence ID" value="AQQ52587.1"/>
    <property type="molecule type" value="Genomic_DNA"/>
</dbReference>
<evidence type="ECO:0000256" key="1">
    <source>
        <dbReference type="SAM" id="Phobius"/>
    </source>
</evidence>
<gene>
    <name evidence="2" type="ORF">B0X71_05405</name>
</gene>
<dbReference type="KEGG" id="pmar:B0X71_05405"/>
<organism evidence="2 3">
    <name type="scientific">Planococcus lenghuensis</name>
    <dbReference type="NCBI Taxonomy" id="2213202"/>
    <lineage>
        <taxon>Bacteria</taxon>
        <taxon>Bacillati</taxon>
        <taxon>Bacillota</taxon>
        <taxon>Bacilli</taxon>
        <taxon>Bacillales</taxon>
        <taxon>Caryophanaceae</taxon>
        <taxon>Planococcus</taxon>
    </lineage>
</organism>
<accession>A0A1Q2KXP9</accession>
<evidence type="ECO:0000313" key="2">
    <source>
        <dbReference type="EMBL" id="AQQ52587.1"/>
    </source>
</evidence>
<reference evidence="2 3" key="1">
    <citation type="submission" date="2017-02" db="EMBL/GenBank/DDBJ databases">
        <title>The complete genomic sequence of a novel cold adapted crude oil-degrading bacterium Planococcus qaidamina Y42.</title>
        <authorList>
            <person name="Yang R."/>
        </authorList>
    </citation>
    <scope>NUCLEOTIDE SEQUENCE [LARGE SCALE GENOMIC DNA]</scope>
    <source>
        <strain evidence="2 3">Y42</strain>
    </source>
</reference>
<dbReference type="AlphaFoldDB" id="A0A1Q2KXP9"/>
<name>A0A1Q2KXP9_9BACL</name>
<keyword evidence="1" id="KW-0472">Membrane</keyword>
<dbReference type="Proteomes" id="UP000188184">
    <property type="component" value="Chromosome"/>
</dbReference>
<protein>
    <submittedName>
        <fullName evidence="2">Uncharacterized protein</fullName>
    </submittedName>
</protein>
<sequence>MSFGKYMTALLAMLLISRLTFLRFEFFDYRMFENSASVGKLFVELLLYGLIFGTVLFVADRFPDWRTRAKYRKRQQESDGS</sequence>
<proteinExistence type="predicted"/>